<organism evidence="1">
    <name type="scientific">marine sediment metagenome</name>
    <dbReference type="NCBI Taxonomy" id="412755"/>
    <lineage>
        <taxon>unclassified sequences</taxon>
        <taxon>metagenomes</taxon>
        <taxon>ecological metagenomes</taxon>
    </lineage>
</organism>
<sequence>MSKSGRPKIKIDWEEFNKLEIMQCTIEEIASWFGCSVDTIERRVKEKYEMTFAEHFEFALWEYRGFIFSP</sequence>
<protein>
    <submittedName>
        <fullName evidence="1">Uncharacterized protein</fullName>
    </submittedName>
</protein>
<dbReference type="EMBL" id="BARU01034056">
    <property type="protein sequence ID" value="GAH61840.1"/>
    <property type="molecule type" value="Genomic_DNA"/>
</dbReference>
<evidence type="ECO:0000313" key="1">
    <source>
        <dbReference type="EMBL" id="GAH61840.1"/>
    </source>
</evidence>
<name>X1HXN8_9ZZZZ</name>
<reference evidence="1" key="1">
    <citation type="journal article" date="2014" name="Front. Microbiol.">
        <title>High frequency of phylogenetically diverse reductive dehalogenase-homologous genes in deep subseafloor sedimentary metagenomes.</title>
        <authorList>
            <person name="Kawai M."/>
            <person name="Futagami T."/>
            <person name="Toyoda A."/>
            <person name="Takaki Y."/>
            <person name="Nishi S."/>
            <person name="Hori S."/>
            <person name="Arai W."/>
            <person name="Tsubouchi T."/>
            <person name="Morono Y."/>
            <person name="Uchiyama I."/>
            <person name="Ito T."/>
            <person name="Fujiyama A."/>
            <person name="Inagaki F."/>
            <person name="Takami H."/>
        </authorList>
    </citation>
    <scope>NUCLEOTIDE SEQUENCE</scope>
    <source>
        <strain evidence="1">Expedition CK06-06</strain>
    </source>
</reference>
<gene>
    <name evidence="1" type="ORF">S03H2_53502</name>
</gene>
<proteinExistence type="predicted"/>
<feature type="non-terminal residue" evidence="1">
    <location>
        <position position="70"/>
    </location>
</feature>
<dbReference type="AlphaFoldDB" id="X1HXN8"/>
<comment type="caution">
    <text evidence="1">The sequence shown here is derived from an EMBL/GenBank/DDBJ whole genome shotgun (WGS) entry which is preliminary data.</text>
</comment>
<accession>X1HXN8</accession>